<dbReference type="AlphaFoldDB" id="A0A813DMU8"/>
<reference evidence="2" key="1">
    <citation type="submission" date="2021-02" db="EMBL/GenBank/DDBJ databases">
        <authorList>
            <person name="Dougan E. K."/>
            <person name="Rhodes N."/>
            <person name="Thang M."/>
            <person name="Chan C."/>
        </authorList>
    </citation>
    <scope>NUCLEOTIDE SEQUENCE</scope>
</reference>
<dbReference type="Proteomes" id="UP000654075">
    <property type="component" value="Unassembled WGS sequence"/>
</dbReference>
<protein>
    <submittedName>
        <fullName evidence="2">Uncharacterized protein</fullName>
    </submittedName>
</protein>
<organism evidence="2 3">
    <name type="scientific">Polarella glacialis</name>
    <name type="common">Dinoflagellate</name>
    <dbReference type="NCBI Taxonomy" id="89957"/>
    <lineage>
        <taxon>Eukaryota</taxon>
        <taxon>Sar</taxon>
        <taxon>Alveolata</taxon>
        <taxon>Dinophyceae</taxon>
        <taxon>Suessiales</taxon>
        <taxon>Suessiaceae</taxon>
        <taxon>Polarella</taxon>
    </lineage>
</organism>
<name>A0A813DMU8_POLGL</name>
<feature type="region of interest" description="Disordered" evidence="1">
    <location>
        <begin position="362"/>
        <end position="383"/>
    </location>
</feature>
<evidence type="ECO:0000313" key="3">
    <source>
        <dbReference type="Proteomes" id="UP000654075"/>
    </source>
</evidence>
<evidence type="ECO:0000313" key="2">
    <source>
        <dbReference type="EMBL" id="CAE8589216.1"/>
    </source>
</evidence>
<sequence length="397" mass="41402">MGKRAASTPASPPKGKVARKFQDAIEVEDCFLDQCAPLFELISQTSGLSAACRDMLLAMSPHCLRSAKDHRHAYQTTMVEVLCKVVAGVELEHTTALQAAGAEVTEVDSQKKAAASAVVASQEAADSAVQERDLKDAACKSATQAATEDHTVLAAAEKSVVTLDLERAEIETGKTEHADLIAGTWAALKAGAIPGQKWRERAKLIAGVVETLEKIGLEASLQSGLPVALKAKPGERGKFAEHAIDFAEAILVKHVAALDQKLGGMEAEAGNRAKAVADAEAALTAATQNQSGSESALIEAESLVSAKNKEMTATQKAERAMEPKFKQVSASLEQAKGNLQGVQVLAAKFALLCEEGPAKKTLAQEASPPALQPEAPLSPKAEVAVSISEGQMAEAGA</sequence>
<dbReference type="OrthoDB" id="446668at2759"/>
<proteinExistence type="predicted"/>
<dbReference type="EMBL" id="CAJNNV010003553">
    <property type="protein sequence ID" value="CAE8589216.1"/>
    <property type="molecule type" value="Genomic_DNA"/>
</dbReference>
<keyword evidence="3" id="KW-1185">Reference proteome</keyword>
<accession>A0A813DMU8</accession>
<comment type="caution">
    <text evidence="2">The sequence shown here is derived from an EMBL/GenBank/DDBJ whole genome shotgun (WGS) entry which is preliminary data.</text>
</comment>
<evidence type="ECO:0000256" key="1">
    <source>
        <dbReference type="SAM" id="MobiDB-lite"/>
    </source>
</evidence>
<gene>
    <name evidence="2" type="ORF">PGLA1383_LOCUS7991</name>
</gene>